<protein>
    <submittedName>
        <fullName evidence="2">Methyltransferase type 11</fullName>
    </submittedName>
</protein>
<dbReference type="SUPFAM" id="SSF53335">
    <property type="entry name" value="S-adenosyl-L-methionine-dependent methyltransferases"/>
    <property type="match status" value="1"/>
</dbReference>
<organism evidence="2 3">
    <name type="scientific">Moelleriella libera RCEF 2490</name>
    <dbReference type="NCBI Taxonomy" id="1081109"/>
    <lineage>
        <taxon>Eukaryota</taxon>
        <taxon>Fungi</taxon>
        <taxon>Dikarya</taxon>
        <taxon>Ascomycota</taxon>
        <taxon>Pezizomycotina</taxon>
        <taxon>Sordariomycetes</taxon>
        <taxon>Hypocreomycetidae</taxon>
        <taxon>Hypocreales</taxon>
        <taxon>Clavicipitaceae</taxon>
        <taxon>Moelleriella</taxon>
    </lineage>
</organism>
<dbReference type="GO" id="GO:0032259">
    <property type="term" value="P:methylation"/>
    <property type="evidence" value="ECO:0007669"/>
    <property type="project" value="UniProtKB-KW"/>
</dbReference>
<keyword evidence="2" id="KW-0808">Transferase</keyword>
<evidence type="ECO:0000313" key="3">
    <source>
        <dbReference type="Proteomes" id="UP000078544"/>
    </source>
</evidence>
<proteinExistence type="predicted"/>
<accession>A0A167WS02</accession>
<evidence type="ECO:0000313" key="2">
    <source>
        <dbReference type="EMBL" id="KZZ89197.1"/>
    </source>
</evidence>
<sequence>MGVGEDWSAAAELYAERAKYMTYPFAKLAVAEANNLSPLGGPKTHVLDVGCGSGAVESMLQEAFPGTRMLAVDCSEAMLKFVDSQRLPMVTTELADGTNLSPILARHPQGFSHVFSNFMNQFAPDPFKPVTEMVRATRSGGAIGLASWGRMDVPDIIESAARCIDPAWQSPGPLATKDFPESASLLERLFRDELGLVEVKCQTMSVRYDFKTPDDCLAYIFECQNPAIVKIIRNFQNFTGETTLQRLRDQIAAMFAAGAWDATALSCQGFVTVGRKPSP</sequence>
<dbReference type="Gene3D" id="3.40.50.150">
    <property type="entry name" value="Vaccinia Virus protein VP39"/>
    <property type="match status" value="1"/>
</dbReference>
<dbReference type="Proteomes" id="UP000078544">
    <property type="component" value="Unassembled WGS sequence"/>
</dbReference>
<dbReference type="OrthoDB" id="2013972at2759"/>
<keyword evidence="2" id="KW-0489">Methyltransferase</keyword>
<dbReference type="InterPro" id="IPR029063">
    <property type="entry name" value="SAM-dependent_MTases_sf"/>
</dbReference>
<name>A0A167WS02_9HYPO</name>
<dbReference type="InterPro" id="IPR041698">
    <property type="entry name" value="Methyltransf_25"/>
</dbReference>
<comment type="caution">
    <text evidence="2">The sequence shown here is derived from an EMBL/GenBank/DDBJ whole genome shotgun (WGS) entry which is preliminary data.</text>
</comment>
<evidence type="ECO:0000259" key="1">
    <source>
        <dbReference type="Pfam" id="PF13649"/>
    </source>
</evidence>
<dbReference type="CDD" id="cd02440">
    <property type="entry name" value="AdoMet_MTases"/>
    <property type="match status" value="1"/>
</dbReference>
<gene>
    <name evidence="2" type="ORF">AAL_07845</name>
</gene>
<feature type="domain" description="Methyltransferase" evidence="1">
    <location>
        <begin position="46"/>
        <end position="141"/>
    </location>
</feature>
<dbReference type="AlphaFoldDB" id="A0A167WS02"/>
<dbReference type="Pfam" id="PF13649">
    <property type="entry name" value="Methyltransf_25"/>
    <property type="match status" value="1"/>
</dbReference>
<reference evidence="2 3" key="1">
    <citation type="journal article" date="2016" name="Genome Biol. Evol.">
        <title>Divergent and convergent evolution of fungal pathogenicity.</title>
        <authorList>
            <person name="Shang Y."/>
            <person name="Xiao G."/>
            <person name="Zheng P."/>
            <person name="Cen K."/>
            <person name="Zhan S."/>
            <person name="Wang C."/>
        </authorList>
    </citation>
    <scope>NUCLEOTIDE SEQUENCE [LARGE SCALE GENOMIC DNA]</scope>
    <source>
        <strain evidence="2 3">RCEF 2490</strain>
    </source>
</reference>
<dbReference type="EMBL" id="AZGY01000026">
    <property type="protein sequence ID" value="KZZ89197.1"/>
    <property type="molecule type" value="Genomic_DNA"/>
</dbReference>
<keyword evidence="3" id="KW-1185">Reference proteome</keyword>
<dbReference type="GO" id="GO:0008168">
    <property type="term" value="F:methyltransferase activity"/>
    <property type="evidence" value="ECO:0007669"/>
    <property type="project" value="UniProtKB-KW"/>
</dbReference>